<dbReference type="Proteomes" id="UP000237752">
    <property type="component" value="Unassembled WGS sequence"/>
</dbReference>
<name>A0A2T0ZYB0_9ACTN</name>
<dbReference type="InterPro" id="IPR036388">
    <property type="entry name" value="WH-like_DNA-bd_sf"/>
</dbReference>
<proteinExistence type="predicted"/>
<feature type="domain" description="Transcription regulator PadR N-terminal" evidence="1">
    <location>
        <begin position="5"/>
        <end position="74"/>
    </location>
</feature>
<comment type="caution">
    <text evidence="2">The sequence shown here is derived from an EMBL/GenBank/DDBJ whole genome shotgun (WGS) entry which is preliminary data.</text>
</comment>
<accession>A0A2T0ZYB0</accession>
<dbReference type="PANTHER" id="PTHR43252:SF2">
    <property type="entry name" value="TRANSCRIPTION REGULATOR, PADR-LIKE FAMILY"/>
    <property type="match status" value="1"/>
</dbReference>
<organism evidence="2 3">
    <name type="scientific">Antricoccus suffuscus</name>
    <dbReference type="NCBI Taxonomy" id="1629062"/>
    <lineage>
        <taxon>Bacteria</taxon>
        <taxon>Bacillati</taxon>
        <taxon>Actinomycetota</taxon>
        <taxon>Actinomycetes</taxon>
        <taxon>Geodermatophilales</taxon>
        <taxon>Antricoccaceae</taxon>
        <taxon>Antricoccus</taxon>
    </lineage>
</organism>
<dbReference type="SUPFAM" id="SSF46785">
    <property type="entry name" value="Winged helix' DNA-binding domain"/>
    <property type="match status" value="1"/>
</dbReference>
<dbReference type="InterPro" id="IPR036390">
    <property type="entry name" value="WH_DNA-bd_sf"/>
</dbReference>
<evidence type="ECO:0000259" key="1">
    <source>
        <dbReference type="Pfam" id="PF03551"/>
    </source>
</evidence>
<dbReference type="InterPro" id="IPR005149">
    <property type="entry name" value="Tscrpt_reg_PadR_N"/>
</dbReference>
<dbReference type="Pfam" id="PF03551">
    <property type="entry name" value="PadR"/>
    <property type="match status" value="1"/>
</dbReference>
<evidence type="ECO:0000313" key="3">
    <source>
        <dbReference type="Proteomes" id="UP000237752"/>
    </source>
</evidence>
<protein>
    <submittedName>
        <fullName evidence="2">PadR family transcriptional regulator</fullName>
    </submittedName>
</protein>
<sequence length="140" mass="15070">MKAAILSLLAEEPHNGYRLIKAIARMTDGAWRPSPGSVYPTLQQMLEEGLIAAVGGEGNRSDYGLTDEGRSYVAEHVEDLKAAWEAASGTTDEDLAMQDSIRKLTGAVHQAALAATEEQSGKIAEILDDARRAVYRVLAD</sequence>
<gene>
    <name evidence="2" type="ORF">CLV47_11068</name>
</gene>
<dbReference type="PANTHER" id="PTHR43252">
    <property type="entry name" value="TRANSCRIPTIONAL REGULATOR YQJI"/>
    <property type="match status" value="1"/>
</dbReference>
<keyword evidence="3" id="KW-1185">Reference proteome</keyword>
<dbReference type="AlphaFoldDB" id="A0A2T0ZYB0"/>
<dbReference type="Gene3D" id="1.10.10.10">
    <property type="entry name" value="Winged helix-like DNA-binding domain superfamily/Winged helix DNA-binding domain"/>
    <property type="match status" value="1"/>
</dbReference>
<dbReference type="EMBL" id="PVUE01000010">
    <property type="protein sequence ID" value="PRZ41341.1"/>
    <property type="molecule type" value="Genomic_DNA"/>
</dbReference>
<evidence type="ECO:0000313" key="2">
    <source>
        <dbReference type="EMBL" id="PRZ41341.1"/>
    </source>
</evidence>
<reference evidence="2 3" key="1">
    <citation type="submission" date="2018-03" db="EMBL/GenBank/DDBJ databases">
        <title>Genomic Encyclopedia of Archaeal and Bacterial Type Strains, Phase II (KMG-II): from individual species to whole genera.</title>
        <authorList>
            <person name="Goeker M."/>
        </authorList>
    </citation>
    <scope>NUCLEOTIDE SEQUENCE [LARGE SCALE GENOMIC DNA]</scope>
    <source>
        <strain evidence="2 3">DSM 100065</strain>
    </source>
</reference>